<proteinExistence type="predicted"/>
<name>A0A7M2WSI8_9BACT</name>
<dbReference type="InterPro" id="IPR036736">
    <property type="entry name" value="ACP-like_sf"/>
</dbReference>
<dbReference type="Gene3D" id="1.10.1200.10">
    <property type="entry name" value="ACP-like"/>
    <property type="match status" value="1"/>
</dbReference>
<evidence type="ECO:0000313" key="2">
    <source>
        <dbReference type="EMBL" id="QOV87771.1"/>
    </source>
</evidence>
<accession>A0A7M2WSI8</accession>
<dbReference type="EMBL" id="CP063458">
    <property type="protein sequence ID" value="QOV87771.1"/>
    <property type="molecule type" value="Genomic_DNA"/>
</dbReference>
<evidence type="ECO:0000313" key="3">
    <source>
        <dbReference type="Proteomes" id="UP000593765"/>
    </source>
</evidence>
<protein>
    <recommendedName>
        <fullName evidence="1">Carrier domain-containing protein</fullName>
    </recommendedName>
</protein>
<dbReference type="KEGG" id="hbs:IPV69_15935"/>
<organism evidence="2 3">
    <name type="scientific">Humisphaera borealis</name>
    <dbReference type="NCBI Taxonomy" id="2807512"/>
    <lineage>
        <taxon>Bacteria</taxon>
        <taxon>Pseudomonadati</taxon>
        <taxon>Planctomycetota</taxon>
        <taxon>Phycisphaerae</taxon>
        <taxon>Tepidisphaerales</taxon>
        <taxon>Tepidisphaeraceae</taxon>
        <taxon>Humisphaera</taxon>
    </lineage>
</organism>
<dbReference type="PROSITE" id="PS50075">
    <property type="entry name" value="CARRIER"/>
    <property type="match status" value="1"/>
</dbReference>
<dbReference type="InterPro" id="IPR009081">
    <property type="entry name" value="PP-bd_ACP"/>
</dbReference>
<gene>
    <name evidence="2" type="ORF">IPV69_15935</name>
</gene>
<evidence type="ECO:0000259" key="1">
    <source>
        <dbReference type="PROSITE" id="PS50075"/>
    </source>
</evidence>
<sequence length="192" mass="21861">MGMDTIELVMEIEDAFGISIPDEHAEKLCTIGQTAVYVIERLRQMSPVPEASTPAAPPFCATSRAFYRLRRELRSRYGVPRRLVMPSSRIGDLVRKRSDRERWNDVATACGFRAEREGVFRPAFPPEGMTVRRLVYSRHDQGLATGSLYLPDGQVNTRAVWKRLLDIVGEQFGVKVLELKWDTDYINDLNAD</sequence>
<dbReference type="RefSeq" id="WP_206290681.1">
    <property type="nucleotide sequence ID" value="NZ_CP063458.1"/>
</dbReference>
<reference evidence="2 3" key="1">
    <citation type="submission" date="2020-10" db="EMBL/GenBank/DDBJ databases">
        <title>Wide distribution of Phycisphaera-like planctomycetes from WD2101 soil group in peatlands and genome analysis of the first cultivated representative.</title>
        <authorList>
            <person name="Dedysh S.N."/>
            <person name="Beletsky A.V."/>
            <person name="Ivanova A."/>
            <person name="Kulichevskaya I.S."/>
            <person name="Suzina N.E."/>
            <person name="Philippov D.A."/>
            <person name="Rakitin A.L."/>
            <person name="Mardanov A.V."/>
            <person name="Ravin N.V."/>
        </authorList>
    </citation>
    <scope>NUCLEOTIDE SEQUENCE [LARGE SCALE GENOMIC DNA]</scope>
    <source>
        <strain evidence="2 3">M1803</strain>
    </source>
</reference>
<feature type="domain" description="Carrier" evidence="1">
    <location>
        <begin position="1"/>
        <end position="42"/>
    </location>
</feature>
<keyword evidence="3" id="KW-1185">Reference proteome</keyword>
<dbReference type="SUPFAM" id="SSF47336">
    <property type="entry name" value="ACP-like"/>
    <property type="match status" value="1"/>
</dbReference>
<dbReference type="AlphaFoldDB" id="A0A7M2WSI8"/>
<dbReference type="Proteomes" id="UP000593765">
    <property type="component" value="Chromosome"/>
</dbReference>